<evidence type="ECO:0000313" key="2">
    <source>
        <dbReference type="EMBL" id="MEQ2283195.1"/>
    </source>
</evidence>
<feature type="non-terminal residue" evidence="2">
    <location>
        <position position="1"/>
    </location>
</feature>
<evidence type="ECO:0000313" key="3">
    <source>
        <dbReference type="Proteomes" id="UP001469553"/>
    </source>
</evidence>
<dbReference type="Proteomes" id="UP001469553">
    <property type="component" value="Unassembled WGS sequence"/>
</dbReference>
<proteinExistence type="predicted"/>
<reference evidence="2 3" key="1">
    <citation type="submission" date="2021-06" db="EMBL/GenBank/DDBJ databases">
        <authorList>
            <person name="Palmer J.M."/>
        </authorList>
    </citation>
    <scope>NUCLEOTIDE SEQUENCE [LARGE SCALE GENOMIC DNA]</scope>
    <source>
        <strain evidence="2 3">AS_MEX2019</strain>
        <tissue evidence="2">Muscle</tissue>
    </source>
</reference>
<gene>
    <name evidence="2" type="ORF">AMECASPLE_008734</name>
</gene>
<keyword evidence="3" id="KW-1185">Reference proteome</keyword>
<comment type="caution">
    <text evidence="2">The sequence shown here is derived from an EMBL/GenBank/DDBJ whole genome shotgun (WGS) entry which is preliminary data.</text>
</comment>
<evidence type="ECO:0000256" key="1">
    <source>
        <dbReference type="SAM" id="MobiDB-lite"/>
    </source>
</evidence>
<feature type="region of interest" description="Disordered" evidence="1">
    <location>
        <begin position="27"/>
        <end position="50"/>
    </location>
</feature>
<dbReference type="EMBL" id="JAHRIP010009877">
    <property type="protein sequence ID" value="MEQ2283195.1"/>
    <property type="molecule type" value="Genomic_DNA"/>
</dbReference>
<organism evidence="2 3">
    <name type="scientific">Ameca splendens</name>
    <dbReference type="NCBI Taxonomy" id="208324"/>
    <lineage>
        <taxon>Eukaryota</taxon>
        <taxon>Metazoa</taxon>
        <taxon>Chordata</taxon>
        <taxon>Craniata</taxon>
        <taxon>Vertebrata</taxon>
        <taxon>Euteleostomi</taxon>
        <taxon>Actinopterygii</taxon>
        <taxon>Neopterygii</taxon>
        <taxon>Teleostei</taxon>
        <taxon>Neoteleostei</taxon>
        <taxon>Acanthomorphata</taxon>
        <taxon>Ovalentaria</taxon>
        <taxon>Atherinomorphae</taxon>
        <taxon>Cyprinodontiformes</taxon>
        <taxon>Goodeidae</taxon>
        <taxon>Ameca</taxon>
    </lineage>
</organism>
<sequence length="118" mass="12804">RDPPCMVCVAPFRIMRGAPCDAAARQAGGVEGRGGVAPSPRSPTESTSHRARGCWRECMRDTHTHTHTHTLTHTHRGGKERKEIACACVFVCACGLHHRIPFTVSAGGRALMEIINPH</sequence>
<accession>A0ABV0XP19</accession>
<name>A0ABV0XP19_9TELE</name>
<protein>
    <submittedName>
        <fullName evidence="2">Uncharacterized protein</fullName>
    </submittedName>
</protein>